<keyword evidence="2" id="KW-0521">NADP</keyword>
<proteinExistence type="inferred from homology"/>
<reference evidence="5" key="2">
    <citation type="submission" date="2023-05" db="EMBL/GenBank/DDBJ databases">
        <authorList>
            <consortium name="Lawrence Berkeley National Laboratory"/>
            <person name="Steindorff A."/>
            <person name="Hensen N."/>
            <person name="Bonometti L."/>
            <person name="Westerberg I."/>
            <person name="Brannstrom I.O."/>
            <person name="Guillou S."/>
            <person name="Cros-Aarteil S."/>
            <person name="Calhoun S."/>
            <person name="Haridas S."/>
            <person name="Kuo A."/>
            <person name="Mondo S."/>
            <person name="Pangilinan J."/>
            <person name="Riley R."/>
            <person name="Labutti K."/>
            <person name="Andreopoulos B."/>
            <person name="Lipzen A."/>
            <person name="Chen C."/>
            <person name="Yanf M."/>
            <person name="Daum C."/>
            <person name="Ng V."/>
            <person name="Clum A."/>
            <person name="Ohm R."/>
            <person name="Martin F."/>
            <person name="Silar P."/>
            <person name="Natvig D."/>
            <person name="Lalanne C."/>
            <person name="Gautier V."/>
            <person name="Ament-Velasquez S.L."/>
            <person name="Kruys A."/>
            <person name="Hutchinson M.I."/>
            <person name="Powell A.J."/>
            <person name="Barry K."/>
            <person name="Miller A.N."/>
            <person name="Grigoriev I.V."/>
            <person name="Debuchy R."/>
            <person name="Gladieux P."/>
            <person name="Thoren M.H."/>
            <person name="Johannesson H."/>
        </authorList>
    </citation>
    <scope>NUCLEOTIDE SEQUENCE</scope>
    <source>
        <strain evidence="5">PSN293</strain>
    </source>
</reference>
<protein>
    <recommendedName>
        <fullName evidence="4">NmrA-like domain-containing protein</fullName>
    </recommendedName>
</protein>
<evidence type="ECO:0000259" key="4">
    <source>
        <dbReference type="Pfam" id="PF05368"/>
    </source>
</evidence>
<dbReference type="GO" id="GO:0005634">
    <property type="term" value="C:nucleus"/>
    <property type="evidence" value="ECO:0007669"/>
    <property type="project" value="TreeGrafter"/>
</dbReference>
<gene>
    <name evidence="5" type="ORF">QBC37DRAFT_107373</name>
</gene>
<dbReference type="SUPFAM" id="SSF51735">
    <property type="entry name" value="NAD(P)-binding Rossmann-fold domains"/>
    <property type="match status" value="1"/>
</dbReference>
<dbReference type="PANTHER" id="PTHR42748:SF7">
    <property type="entry name" value="NMRA LIKE REDOX SENSOR 1-RELATED"/>
    <property type="match status" value="1"/>
</dbReference>
<evidence type="ECO:0000256" key="3">
    <source>
        <dbReference type="SAM" id="MobiDB-lite"/>
    </source>
</evidence>
<evidence type="ECO:0000313" key="5">
    <source>
        <dbReference type="EMBL" id="KAK4206895.1"/>
    </source>
</evidence>
<accession>A0AAN6XUN1</accession>
<dbReference type="Pfam" id="PF05368">
    <property type="entry name" value="NmrA"/>
    <property type="match status" value="1"/>
</dbReference>
<keyword evidence="6" id="KW-1185">Reference proteome</keyword>
<comment type="caution">
    <text evidence="5">The sequence shown here is derived from an EMBL/GenBank/DDBJ whole genome shotgun (WGS) entry which is preliminary data.</text>
</comment>
<feature type="region of interest" description="Disordered" evidence="3">
    <location>
        <begin position="397"/>
        <end position="425"/>
    </location>
</feature>
<dbReference type="EMBL" id="MU858340">
    <property type="protein sequence ID" value="KAK4206895.1"/>
    <property type="molecule type" value="Genomic_DNA"/>
</dbReference>
<dbReference type="InterPro" id="IPR051164">
    <property type="entry name" value="NmrA-like_oxidored"/>
</dbReference>
<dbReference type="InterPro" id="IPR036291">
    <property type="entry name" value="NAD(P)-bd_dom_sf"/>
</dbReference>
<name>A0AAN6XUN1_9PEZI</name>
<evidence type="ECO:0000256" key="2">
    <source>
        <dbReference type="ARBA" id="ARBA00022857"/>
    </source>
</evidence>
<evidence type="ECO:0000313" key="6">
    <source>
        <dbReference type="Proteomes" id="UP001301769"/>
    </source>
</evidence>
<dbReference type="AlphaFoldDB" id="A0AAN6XUN1"/>
<organism evidence="5 6">
    <name type="scientific">Rhypophila decipiens</name>
    <dbReference type="NCBI Taxonomy" id="261697"/>
    <lineage>
        <taxon>Eukaryota</taxon>
        <taxon>Fungi</taxon>
        <taxon>Dikarya</taxon>
        <taxon>Ascomycota</taxon>
        <taxon>Pezizomycotina</taxon>
        <taxon>Sordariomycetes</taxon>
        <taxon>Sordariomycetidae</taxon>
        <taxon>Sordariales</taxon>
        <taxon>Naviculisporaceae</taxon>
        <taxon>Rhypophila</taxon>
    </lineage>
</organism>
<evidence type="ECO:0000256" key="1">
    <source>
        <dbReference type="ARBA" id="ARBA00006328"/>
    </source>
</evidence>
<reference evidence="5" key="1">
    <citation type="journal article" date="2023" name="Mol. Phylogenet. Evol.">
        <title>Genome-scale phylogeny and comparative genomics of the fungal order Sordariales.</title>
        <authorList>
            <person name="Hensen N."/>
            <person name="Bonometti L."/>
            <person name="Westerberg I."/>
            <person name="Brannstrom I.O."/>
            <person name="Guillou S."/>
            <person name="Cros-Aarteil S."/>
            <person name="Calhoun S."/>
            <person name="Haridas S."/>
            <person name="Kuo A."/>
            <person name="Mondo S."/>
            <person name="Pangilinan J."/>
            <person name="Riley R."/>
            <person name="LaButti K."/>
            <person name="Andreopoulos B."/>
            <person name="Lipzen A."/>
            <person name="Chen C."/>
            <person name="Yan M."/>
            <person name="Daum C."/>
            <person name="Ng V."/>
            <person name="Clum A."/>
            <person name="Steindorff A."/>
            <person name="Ohm R.A."/>
            <person name="Martin F."/>
            <person name="Silar P."/>
            <person name="Natvig D.O."/>
            <person name="Lalanne C."/>
            <person name="Gautier V."/>
            <person name="Ament-Velasquez S.L."/>
            <person name="Kruys A."/>
            <person name="Hutchinson M.I."/>
            <person name="Powell A.J."/>
            <person name="Barry K."/>
            <person name="Miller A.N."/>
            <person name="Grigoriev I.V."/>
            <person name="Debuchy R."/>
            <person name="Gladieux P."/>
            <person name="Hiltunen Thoren M."/>
            <person name="Johannesson H."/>
        </authorList>
    </citation>
    <scope>NUCLEOTIDE SEQUENCE</scope>
    <source>
        <strain evidence="5">PSN293</strain>
    </source>
</reference>
<dbReference type="InterPro" id="IPR008030">
    <property type="entry name" value="NmrA-like"/>
</dbReference>
<dbReference type="PANTHER" id="PTHR42748">
    <property type="entry name" value="NITROGEN METABOLITE REPRESSION PROTEIN NMRA FAMILY MEMBER"/>
    <property type="match status" value="1"/>
</dbReference>
<dbReference type="Gene3D" id="3.40.50.720">
    <property type="entry name" value="NAD(P)-binding Rossmann-like Domain"/>
    <property type="match status" value="1"/>
</dbReference>
<feature type="domain" description="NmrA-like" evidence="4">
    <location>
        <begin position="117"/>
        <end position="342"/>
    </location>
</feature>
<sequence length="450" mass="48474">MDPITHPTTTTRRKLLVIGATGKQGRALIQALVSPPSAPRSHPTTTAAAAAVSADKDTKAVIVTTSEADSRVGTPSSLRPDPPTISWDILAVTRNPSSPRAKSLLQLLPSAAAAAPETEPPSHHTISLIQGDLDQPSTIRAIFSDHQIWGVFTVLMYPGVGKTSKMTDDTQQHIEVRQGKLVADLATEFGVDVFVYSSSLPAPLEEMSEEERNPADGDKLANEGYIKSLGLDRSHHGNQEGKKGLNWVIIRPGFFMENLEGFLGSITVTVFREGLSEDATLPLIATRDIGEVVSGIFRDHTRFLHKTLAITSGTVTMRDVMAAHQRATGKPIPAIPAAVAKLLIKMNAGTRRVLKLYQLSHDARLRGNYYPEFDAQCALARSICHLHSYEEWRRLPADGETSSPTAVRVSVSENGRPGTAGTGTDSAATGLGFEAGWNQVSLWKLVTGRS</sequence>
<comment type="similarity">
    <text evidence="1">Belongs to the NmrA-type oxidoreductase family.</text>
</comment>
<dbReference type="Proteomes" id="UP001301769">
    <property type="component" value="Unassembled WGS sequence"/>
</dbReference>